<dbReference type="Pfam" id="PF07730">
    <property type="entry name" value="HisKA_3"/>
    <property type="match status" value="1"/>
</dbReference>
<keyword evidence="1" id="KW-0808">Transferase</keyword>
<keyword evidence="4" id="KW-0472">Membrane</keyword>
<dbReference type="EMBL" id="SUMF01000013">
    <property type="protein sequence ID" value="TJZ72953.1"/>
    <property type="molecule type" value="Genomic_DNA"/>
</dbReference>
<keyword evidence="7" id="KW-1185">Reference proteome</keyword>
<accession>A0A4U0PWM0</accession>
<evidence type="ECO:0000256" key="4">
    <source>
        <dbReference type="SAM" id="Phobius"/>
    </source>
</evidence>
<dbReference type="CDD" id="cd16917">
    <property type="entry name" value="HATPase_UhpB-NarQ-NarX-like"/>
    <property type="match status" value="1"/>
</dbReference>
<keyword evidence="4" id="KW-1133">Transmembrane helix</keyword>
<dbReference type="SUPFAM" id="SSF55874">
    <property type="entry name" value="ATPase domain of HSP90 chaperone/DNA topoisomerase II/histidine kinase"/>
    <property type="match status" value="1"/>
</dbReference>
<dbReference type="InterPro" id="IPR036890">
    <property type="entry name" value="HATPase_C_sf"/>
</dbReference>
<evidence type="ECO:0000256" key="3">
    <source>
        <dbReference type="ARBA" id="ARBA00023012"/>
    </source>
</evidence>
<dbReference type="GO" id="GO:0016020">
    <property type="term" value="C:membrane"/>
    <property type="evidence" value="ECO:0007669"/>
    <property type="project" value="InterPro"/>
</dbReference>
<dbReference type="InterPro" id="IPR005467">
    <property type="entry name" value="His_kinase_dom"/>
</dbReference>
<dbReference type="PANTHER" id="PTHR24421">
    <property type="entry name" value="NITRATE/NITRITE SENSOR PROTEIN NARX-RELATED"/>
    <property type="match status" value="1"/>
</dbReference>
<dbReference type="CDD" id="cd19410">
    <property type="entry name" value="HK9-like_sensor"/>
    <property type="match status" value="1"/>
</dbReference>
<dbReference type="GO" id="GO:0000155">
    <property type="term" value="F:phosphorelay sensor kinase activity"/>
    <property type="evidence" value="ECO:0007669"/>
    <property type="project" value="InterPro"/>
</dbReference>
<feature type="transmembrane region" description="Helical" evidence="4">
    <location>
        <begin position="223"/>
        <end position="243"/>
    </location>
</feature>
<protein>
    <recommendedName>
        <fullName evidence="5">Histidine kinase domain-containing protein</fullName>
    </recommendedName>
</protein>
<dbReference type="OrthoDB" id="9797605at2"/>
<comment type="caution">
    <text evidence="6">The sequence shown here is derived from an EMBL/GenBank/DDBJ whole genome shotgun (WGS) entry which is preliminary data.</text>
</comment>
<evidence type="ECO:0000256" key="1">
    <source>
        <dbReference type="ARBA" id="ARBA00022679"/>
    </source>
</evidence>
<dbReference type="SMART" id="SM00387">
    <property type="entry name" value="HATPase_c"/>
    <property type="match status" value="1"/>
</dbReference>
<organism evidence="6 7">
    <name type="scientific">Chitiniphilus eburneus</name>
    <dbReference type="NCBI Taxonomy" id="2571148"/>
    <lineage>
        <taxon>Bacteria</taxon>
        <taxon>Pseudomonadati</taxon>
        <taxon>Pseudomonadota</taxon>
        <taxon>Betaproteobacteria</taxon>
        <taxon>Neisseriales</taxon>
        <taxon>Chitinibacteraceae</taxon>
        <taxon>Chitiniphilus</taxon>
    </lineage>
</organism>
<dbReference type="InterPro" id="IPR007891">
    <property type="entry name" value="CHASE3"/>
</dbReference>
<dbReference type="PROSITE" id="PS50109">
    <property type="entry name" value="HIS_KIN"/>
    <property type="match status" value="1"/>
</dbReference>
<sequence>MAASAFLPTRNMRSRAMLQTMANQFLTKTQALLKQARAIPRLLGWRLMLTLGACIGCGVISMLINAAWVTQSEEQLGEMRSTRQRLDLLRQVDAQLIRAESAQRGFLIMGDASYLAPYDRRAEATRAALSALQEEVSRAPETDRRLAPPLRRLSVVIGEKLAEMDLTIRFARQGDLDRAHEITATDTGLQKSIQIGATIKALADFEQQLLAQQRHKRERMVTGMRVSLAVGTVLTVLLVLLIVDRLLRELRRRQSESLTLAQRKQELDQLVQERTAQMETLAVEYQMDVERERYTLARDLHDELGSILTATKIDLSWVQRQLKEDHPQVVEKLNRTLRNLDHGIHFKRRVVQELHPSLLSTFGLIAAIRALAEEAAQRSDWTLHLSLPDENEKLDDVLGLIIYRVLQETLNNATKYARATEVSVSLISDADYIKLEIEDNGVGLDMHRLPEGTHGLQGMRHRVIAIGGKIDIFSEPGQGVFTCALLPKALRHPEGARPFR</sequence>
<evidence type="ECO:0000313" key="6">
    <source>
        <dbReference type="EMBL" id="TJZ72953.1"/>
    </source>
</evidence>
<dbReference type="AlphaFoldDB" id="A0A4U0PWM0"/>
<reference evidence="6 7" key="1">
    <citation type="submission" date="2019-04" db="EMBL/GenBank/DDBJ databases">
        <title>Chitiniphilus eburnea sp. nov., a novel chitinolytic bacterium isolated from aquaculture sludge.</title>
        <authorList>
            <person name="Sheng M."/>
        </authorList>
    </citation>
    <scope>NUCLEOTIDE SEQUENCE [LARGE SCALE GENOMIC DNA]</scope>
    <source>
        <strain evidence="6 7">HX-2-15</strain>
    </source>
</reference>
<feature type="domain" description="Histidine kinase" evidence="5">
    <location>
        <begin position="295"/>
        <end position="490"/>
    </location>
</feature>
<dbReference type="Gene3D" id="1.20.5.1930">
    <property type="match status" value="1"/>
</dbReference>
<dbReference type="Proteomes" id="UP000310016">
    <property type="component" value="Unassembled WGS sequence"/>
</dbReference>
<evidence type="ECO:0000256" key="2">
    <source>
        <dbReference type="ARBA" id="ARBA00022777"/>
    </source>
</evidence>
<dbReference type="InterPro" id="IPR003594">
    <property type="entry name" value="HATPase_dom"/>
</dbReference>
<dbReference type="InterPro" id="IPR050482">
    <property type="entry name" value="Sensor_HK_TwoCompSys"/>
</dbReference>
<dbReference type="Pfam" id="PF05227">
    <property type="entry name" value="CHASE3"/>
    <property type="match status" value="1"/>
</dbReference>
<dbReference type="Gene3D" id="3.30.565.10">
    <property type="entry name" value="Histidine kinase-like ATPase, C-terminal domain"/>
    <property type="match status" value="1"/>
</dbReference>
<keyword evidence="2" id="KW-0418">Kinase</keyword>
<evidence type="ECO:0000313" key="7">
    <source>
        <dbReference type="Proteomes" id="UP000310016"/>
    </source>
</evidence>
<gene>
    <name evidence="6" type="ORF">FAZ21_12095</name>
</gene>
<evidence type="ECO:0000259" key="5">
    <source>
        <dbReference type="PROSITE" id="PS50109"/>
    </source>
</evidence>
<keyword evidence="4" id="KW-0812">Transmembrane</keyword>
<feature type="transmembrane region" description="Helical" evidence="4">
    <location>
        <begin position="48"/>
        <end position="70"/>
    </location>
</feature>
<proteinExistence type="predicted"/>
<dbReference type="InterPro" id="IPR011712">
    <property type="entry name" value="Sig_transdc_His_kin_sub3_dim/P"/>
</dbReference>
<name>A0A4U0PWM0_9NEIS</name>
<dbReference type="GO" id="GO:0046983">
    <property type="term" value="F:protein dimerization activity"/>
    <property type="evidence" value="ECO:0007669"/>
    <property type="project" value="InterPro"/>
</dbReference>
<keyword evidence="3" id="KW-0902">Two-component regulatory system</keyword>
<dbReference type="Pfam" id="PF02518">
    <property type="entry name" value="HATPase_c"/>
    <property type="match status" value="1"/>
</dbReference>